<keyword evidence="1" id="KW-0472">Membrane</keyword>
<evidence type="ECO:0000313" key="2">
    <source>
        <dbReference type="EMBL" id="JAD81323.1"/>
    </source>
</evidence>
<proteinExistence type="predicted"/>
<dbReference type="EMBL" id="GBRH01216572">
    <property type="protein sequence ID" value="JAD81323.1"/>
    <property type="molecule type" value="Transcribed_RNA"/>
</dbReference>
<protein>
    <submittedName>
        <fullName evidence="2">Uncharacterized protein</fullName>
    </submittedName>
</protein>
<organism evidence="2">
    <name type="scientific">Arundo donax</name>
    <name type="common">Giant reed</name>
    <name type="synonym">Donax arundinaceus</name>
    <dbReference type="NCBI Taxonomy" id="35708"/>
    <lineage>
        <taxon>Eukaryota</taxon>
        <taxon>Viridiplantae</taxon>
        <taxon>Streptophyta</taxon>
        <taxon>Embryophyta</taxon>
        <taxon>Tracheophyta</taxon>
        <taxon>Spermatophyta</taxon>
        <taxon>Magnoliopsida</taxon>
        <taxon>Liliopsida</taxon>
        <taxon>Poales</taxon>
        <taxon>Poaceae</taxon>
        <taxon>PACMAD clade</taxon>
        <taxon>Arundinoideae</taxon>
        <taxon>Arundineae</taxon>
        <taxon>Arundo</taxon>
    </lineage>
</organism>
<name>A0A0A9D3Q2_ARUDO</name>
<reference evidence="2" key="2">
    <citation type="journal article" date="2015" name="Data Brief">
        <title>Shoot transcriptome of the giant reed, Arundo donax.</title>
        <authorList>
            <person name="Barrero R.A."/>
            <person name="Guerrero F.D."/>
            <person name="Moolhuijzen P."/>
            <person name="Goolsby J.A."/>
            <person name="Tidwell J."/>
            <person name="Bellgard S.E."/>
            <person name="Bellgard M.I."/>
        </authorList>
    </citation>
    <scope>NUCLEOTIDE SEQUENCE</scope>
    <source>
        <tissue evidence="2">Shoot tissue taken approximately 20 cm above the soil surface</tissue>
    </source>
</reference>
<sequence>MPEAGWVQIDGPHSLSSSAIWEQISFLLLLLLLYTSKRRPLVNSLYLNVISQIGRSVTVQKCKETSDQIIYQKKYAKIAM</sequence>
<accession>A0A0A9D3Q2</accession>
<evidence type="ECO:0000256" key="1">
    <source>
        <dbReference type="SAM" id="Phobius"/>
    </source>
</evidence>
<feature type="transmembrane region" description="Helical" evidence="1">
    <location>
        <begin position="20"/>
        <end position="36"/>
    </location>
</feature>
<keyword evidence="1" id="KW-0812">Transmembrane</keyword>
<keyword evidence="1" id="KW-1133">Transmembrane helix</keyword>
<reference evidence="2" key="1">
    <citation type="submission" date="2014-09" db="EMBL/GenBank/DDBJ databases">
        <authorList>
            <person name="Magalhaes I.L.F."/>
            <person name="Oliveira U."/>
            <person name="Santos F.R."/>
            <person name="Vidigal T.H.D.A."/>
            <person name="Brescovit A.D."/>
            <person name="Santos A.J."/>
        </authorList>
    </citation>
    <scope>NUCLEOTIDE SEQUENCE</scope>
    <source>
        <tissue evidence="2">Shoot tissue taken approximately 20 cm above the soil surface</tissue>
    </source>
</reference>
<dbReference type="AlphaFoldDB" id="A0A0A9D3Q2"/>